<evidence type="ECO:0000313" key="3">
    <source>
        <dbReference type="EMBL" id="NYD43220.1"/>
    </source>
</evidence>
<feature type="domain" description="PPM-type phosphatase" evidence="2">
    <location>
        <begin position="186"/>
        <end position="402"/>
    </location>
</feature>
<dbReference type="SUPFAM" id="SSF81606">
    <property type="entry name" value="PP2C-like"/>
    <property type="match status" value="1"/>
</dbReference>
<keyword evidence="4" id="KW-1185">Reference proteome</keyword>
<evidence type="ECO:0000259" key="2">
    <source>
        <dbReference type="SMART" id="SM00331"/>
    </source>
</evidence>
<evidence type="ECO:0000256" key="1">
    <source>
        <dbReference type="ARBA" id="ARBA00022801"/>
    </source>
</evidence>
<accession>A0A7Y9E963</accession>
<dbReference type="InterPro" id="IPR052016">
    <property type="entry name" value="Bact_Sigma-Reg"/>
</dbReference>
<dbReference type="Gene3D" id="3.60.40.10">
    <property type="entry name" value="PPM-type phosphatase domain"/>
    <property type="match status" value="1"/>
</dbReference>
<proteinExistence type="predicted"/>
<gene>
    <name evidence="3" type="ORF">BJZ21_003303</name>
</gene>
<sequence>MPEERPGPDDLALDSRAEGFGERLLGSLLDRAHTMPPQLIAPLIAQEVARIGGRDVTVLLQDYDQMTLVALPGEKLVVGGDQPIDDSLAGLAFQTDEIVERPWGDVVRLYVPLLDGTDRIGVLVFTLDRVDEHHRRLVRRLAGLVADMIVTKNMYTDRFFQARRRKPMSLSAEMQWQLLPPLMMTTPQVAVAGALEPAYDVAGDSFDYALNDDTLHLCMIDAMGHGLSAAVMSTVAIGAYRHARRADVELSELYAAMDSAVADQFGPERFATAQMAALDVMSGRLRWVNAGHPPPLLLRAGRIVAELDSPTTLPVGFGGDTPIVTERMLLRGDRVLFYTDGLVEERLQGGIEFGDTRMREVLERVEVHGVKLQESVRRMSRLLMVERGGATTDDSTLLMVEWAGAPAHELATPADPPELPPG</sequence>
<keyword evidence="1" id="KW-0378">Hydrolase</keyword>
<dbReference type="AlphaFoldDB" id="A0A7Y9E963"/>
<dbReference type="GO" id="GO:0016791">
    <property type="term" value="F:phosphatase activity"/>
    <property type="evidence" value="ECO:0007669"/>
    <property type="project" value="TreeGrafter"/>
</dbReference>
<dbReference type="PANTHER" id="PTHR43156:SF2">
    <property type="entry name" value="STAGE II SPORULATION PROTEIN E"/>
    <property type="match status" value="1"/>
</dbReference>
<dbReference type="SMART" id="SM00331">
    <property type="entry name" value="PP2C_SIG"/>
    <property type="match status" value="1"/>
</dbReference>
<dbReference type="Gene3D" id="3.30.450.40">
    <property type="match status" value="1"/>
</dbReference>
<evidence type="ECO:0000313" key="4">
    <source>
        <dbReference type="Proteomes" id="UP000535511"/>
    </source>
</evidence>
<dbReference type="EMBL" id="JACCBG010000001">
    <property type="protein sequence ID" value="NYD43220.1"/>
    <property type="molecule type" value="Genomic_DNA"/>
</dbReference>
<dbReference type="Pfam" id="PF07228">
    <property type="entry name" value="SpoIIE"/>
    <property type="match status" value="1"/>
</dbReference>
<dbReference type="RefSeq" id="WP_179664766.1">
    <property type="nucleotide sequence ID" value="NZ_JACCBG010000001.1"/>
</dbReference>
<dbReference type="Proteomes" id="UP000535511">
    <property type="component" value="Unassembled WGS sequence"/>
</dbReference>
<dbReference type="PANTHER" id="PTHR43156">
    <property type="entry name" value="STAGE II SPORULATION PROTEIN E-RELATED"/>
    <property type="match status" value="1"/>
</dbReference>
<reference evidence="3 4" key="1">
    <citation type="submission" date="2020-07" db="EMBL/GenBank/DDBJ databases">
        <title>Sequencing the genomes of 1000 actinobacteria strains.</title>
        <authorList>
            <person name="Klenk H.-P."/>
        </authorList>
    </citation>
    <scope>NUCLEOTIDE SEQUENCE [LARGE SCALE GENOMIC DNA]</scope>
    <source>
        <strain evidence="3 4">DSM 21350</strain>
    </source>
</reference>
<dbReference type="InterPro" id="IPR029016">
    <property type="entry name" value="GAF-like_dom_sf"/>
</dbReference>
<protein>
    <submittedName>
        <fullName evidence="3">Serine phosphatase RsbU (Regulator of sigma subunit)</fullName>
    </submittedName>
</protein>
<dbReference type="InterPro" id="IPR001932">
    <property type="entry name" value="PPM-type_phosphatase-like_dom"/>
</dbReference>
<dbReference type="InterPro" id="IPR036457">
    <property type="entry name" value="PPM-type-like_dom_sf"/>
</dbReference>
<name>A0A7Y9E963_9ACTN</name>
<comment type="caution">
    <text evidence="3">The sequence shown here is derived from an EMBL/GenBank/DDBJ whole genome shotgun (WGS) entry which is preliminary data.</text>
</comment>
<organism evidence="3 4">
    <name type="scientific">Nocardioides panaciterrulae</name>
    <dbReference type="NCBI Taxonomy" id="661492"/>
    <lineage>
        <taxon>Bacteria</taxon>
        <taxon>Bacillati</taxon>
        <taxon>Actinomycetota</taxon>
        <taxon>Actinomycetes</taxon>
        <taxon>Propionibacteriales</taxon>
        <taxon>Nocardioidaceae</taxon>
        <taxon>Nocardioides</taxon>
    </lineage>
</organism>